<accession>A0A1J5SBV4</accession>
<gene>
    <name evidence="3" type="ORF">GALL_124780</name>
</gene>
<dbReference type="PROSITE" id="PS51677">
    <property type="entry name" value="NODB"/>
    <property type="match status" value="1"/>
</dbReference>
<dbReference type="Pfam" id="PF01522">
    <property type="entry name" value="Polysacc_deac_1"/>
    <property type="match status" value="1"/>
</dbReference>
<dbReference type="SUPFAM" id="SSF88713">
    <property type="entry name" value="Glycoside hydrolase/deacetylase"/>
    <property type="match status" value="1"/>
</dbReference>
<dbReference type="InterPro" id="IPR011330">
    <property type="entry name" value="Glyco_hydro/deAcase_b/a-brl"/>
</dbReference>
<protein>
    <submittedName>
        <fullName evidence="3">Polysaccharide deacetylase</fullName>
    </submittedName>
</protein>
<feature type="domain" description="NodB homology" evidence="2">
    <location>
        <begin position="42"/>
        <end position="311"/>
    </location>
</feature>
<proteinExistence type="predicted"/>
<dbReference type="InterPro" id="IPR051398">
    <property type="entry name" value="Polysacch_Deacetylase"/>
</dbReference>
<keyword evidence="1" id="KW-0732">Signal</keyword>
<dbReference type="GO" id="GO:0016810">
    <property type="term" value="F:hydrolase activity, acting on carbon-nitrogen (but not peptide) bonds"/>
    <property type="evidence" value="ECO:0007669"/>
    <property type="project" value="InterPro"/>
</dbReference>
<dbReference type="PANTHER" id="PTHR34216:SF11">
    <property type="entry name" value="CHITOOLIGOSACCHARIDE DEACETYLASE"/>
    <property type="match status" value="1"/>
</dbReference>
<organism evidence="3">
    <name type="scientific">mine drainage metagenome</name>
    <dbReference type="NCBI Taxonomy" id="410659"/>
    <lineage>
        <taxon>unclassified sequences</taxon>
        <taxon>metagenomes</taxon>
        <taxon>ecological metagenomes</taxon>
    </lineage>
</organism>
<dbReference type="GO" id="GO:0005975">
    <property type="term" value="P:carbohydrate metabolic process"/>
    <property type="evidence" value="ECO:0007669"/>
    <property type="project" value="InterPro"/>
</dbReference>
<dbReference type="Gene3D" id="3.20.20.370">
    <property type="entry name" value="Glycoside hydrolase/deacetylase"/>
    <property type="match status" value="1"/>
</dbReference>
<evidence type="ECO:0000259" key="2">
    <source>
        <dbReference type="PROSITE" id="PS51677"/>
    </source>
</evidence>
<evidence type="ECO:0000256" key="1">
    <source>
        <dbReference type="ARBA" id="ARBA00022729"/>
    </source>
</evidence>
<comment type="caution">
    <text evidence="3">The sequence shown here is derived from an EMBL/GenBank/DDBJ whole genome shotgun (WGS) entry which is preliminary data.</text>
</comment>
<name>A0A1J5SBV4_9ZZZZ</name>
<sequence length="311" mass="35195">MKNIISLVVLLFTVIFLAAQSNSSNTTASIKIEMLFPEGKSKALILSFDDGTVADRRLVKLLNDYGLKGTFHLCSNKLDTKGYLTKDEIKNLYKGHEVSVHSADHPALTALSKIDITYEIAEDRKELERLTGNNVRGMAYPFGNYNDFVVDVIKGLGIEYARTVRDSYNFSIPEDFLRWDPSIHQFGRAYSIPNDSVNDKKELAGFYKLVGDFLKSDSQALLDVWGHSWENDGIGNRWVEIENFFKIVSKRNDIDYTTQIALVDYINAYKNLKISVDKKIILNLSSIDVYIKRDGQVYKIPGGGQLLIKTN</sequence>
<dbReference type="AlphaFoldDB" id="A0A1J5SBV4"/>
<dbReference type="EMBL" id="MLJW01000050">
    <property type="protein sequence ID" value="OIR05427.1"/>
    <property type="molecule type" value="Genomic_DNA"/>
</dbReference>
<reference evidence="3" key="1">
    <citation type="submission" date="2016-10" db="EMBL/GenBank/DDBJ databases">
        <title>Sequence of Gallionella enrichment culture.</title>
        <authorList>
            <person name="Poehlein A."/>
            <person name="Muehling M."/>
            <person name="Daniel R."/>
        </authorList>
    </citation>
    <scope>NUCLEOTIDE SEQUENCE</scope>
</reference>
<evidence type="ECO:0000313" key="3">
    <source>
        <dbReference type="EMBL" id="OIR05427.1"/>
    </source>
</evidence>
<dbReference type="PANTHER" id="PTHR34216">
    <property type="match status" value="1"/>
</dbReference>
<dbReference type="CDD" id="cd10967">
    <property type="entry name" value="CE4_GLA_like_6s"/>
    <property type="match status" value="1"/>
</dbReference>
<dbReference type="InterPro" id="IPR002509">
    <property type="entry name" value="NODB_dom"/>
</dbReference>